<accession>A0ABP3E535</accession>
<gene>
    <name evidence="1" type="ORF">GCM10009539_38380</name>
</gene>
<keyword evidence="2" id="KW-1185">Reference proteome</keyword>
<dbReference type="Proteomes" id="UP001500967">
    <property type="component" value="Unassembled WGS sequence"/>
</dbReference>
<organism evidence="1 2">
    <name type="scientific">Cryptosporangium japonicum</name>
    <dbReference type="NCBI Taxonomy" id="80872"/>
    <lineage>
        <taxon>Bacteria</taxon>
        <taxon>Bacillati</taxon>
        <taxon>Actinomycetota</taxon>
        <taxon>Actinomycetes</taxon>
        <taxon>Cryptosporangiales</taxon>
        <taxon>Cryptosporangiaceae</taxon>
        <taxon>Cryptosporangium</taxon>
    </lineage>
</organism>
<proteinExistence type="predicted"/>
<reference evidence="2" key="1">
    <citation type="journal article" date="2019" name="Int. J. Syst. Evol. Microbiol.">
        <title>The Global Catalogue of Microorganisms (GCM) 10K type strain sequencing project: providing services to taxonomists for standard genome sequencing and annotation.</title>
        <authorList>
            <consortium name="The Broad Institute Genomics Platform"/>
            <consortium name="The Broad Institute Genome Sequencing Center for Infectious Disease"/>
            <person name="Wu L."/>
            <person name="Ma J."/>
        </authorList>
    </citation>
    <scope>NUCLEOTIDE SEQUENCE [LARGE SCALE GENOMIC DNA]</scope>
    <source>
        <strain evidence="2">JCM 10425</strain>
    </source>
</reference>
<evidence type="ECO:0000313" key="2">
    <source>
        <dbReference type="Proteomes" id="UP001500967"/>
    </source>
</evidence>
<comment type="caution">
    <text evidence="1">The sequence shown here is derived from an EMBL/GenBank/DDBJ whole genome shotgun (WGS) entry which is preliminary data.</text>
</comment>
<name>A0ABP3E535_9ACTN</name>
<evidence type="ECO:0000313" key="1">
    <source>
        <dbReference type="EMBL" id="GAA0249462.1"/>
    </source>
</evidence>
<sequence length="76" mass="8048">MRHPAVAADQHRPARQAAVVDVAGEVPVDPGEAGGVQPDLERLDLDYSVRHVSSRAPDFILAGGADRQPAVDNIQV</sequence>
<protein>
    <submittedName>
        <fullName evidence="1">Uncharacterized protein</fullName>
    </submittedName>
</protein>
<dbReference type="EMBL" id="BAAAGX010000015">
    <property type="protein sequence ID" value="GAA0249462.1"/>
    <property type="molecule type" value="Genomic_DNA"/>
</dbReference>